<evidence type="ECO:0000313" key="2">
    <source>
        <dbReference type="EMBL" id="GGJ14317.1"/>
    </source>
</evidence>
<feature type="domain" description="Phage tail assembly chaperone-like" evidence="1">
    <location>
        <begin position="67"/>
        <end position="123"/>
    </location>
</feature>
<dbReference type="Gene3D" id="6.10.140.1310">
    <property type="match status" value="1"/>
</dbReference>
<keyword evidence="3" id="KW-1185">Reference proteome</keyword>
<protein>
    <recommendedName>
        <fullName evidence="1">Phage tail assembly chaperone-like domain-containing protein</fullName>
    </recommendedName>
</protein>
<proteinExistence type="predicted"/>
<dbReference type="InterPro" id="IPR031893">
    <property type="entry name" value="Phage_tail_APC"/>
</dbReference>
<dbReference type="Pfam" id="PF16778">
    <property type="entry name" value="Phage_tail_APC"/>
    <property type="match status" value="1"/>
</dbReference>
<evidence type="ECO:0000259" key="1">
    <source>
        <dbReference type="Pfam" id="PF16778"/>
    </source>
</evidence>
<comment type="caution">
    <text evidence="2">The sequence shown here is derived from an EMBL/GenBank/DDBJ whole genome shotgun (WGS) entry which is preliminary data.</text>
</comment>
<sequence>MYATINAAGRATGFYDPQLHATIPAEAIEISVETWSAWIADTERQRWDGTALVACDPPAAPPLTADQQRARRNARLAACDWTQGADAPLTTEARAAWAAYRAALRDVPEQPGFPAEVTWPNAPG</sequence>
<reference evidence="2" key="2">
    <citation type="submission" date="2020-09" db="EMBL/GenBank/DDBJ databases">
        <authorList>
            <person name="Sun Q."/>
            <person name="Zhou Y."/>
        </authorList>
    </citation>
    <scope>NUCLEOTIDE SEQUENCE</scope>
    <source>
        <strain evidence="2">CGMCC 1.3617</strain>
    </source>
</reference>
<gene>
    <name evidence="2" type="ORF">GCM10011320_21940</name>
</gene>
<dbReference type="EMBL" id="BMKW01000005">
    <property type="protein sequence ID" value="GGJ14317.1"/>
    <property type="molecule type" value="Genomic_DNA"/>
</dbReference>
<name>A0A917KJK8_9PROT</name>
<dbReference type="Proteomes" id="UP000661507">
    <property type="component" value="Unassembled WGS sequence"/>
</dbReference>
<dbReference type="AlphaFoldDB" id="A0A917KJK8"/>
<accession>A0A917KJK8</accession>
<dbReference type="RefSeq" id="WP_188967099.1">
    <property type="nucleotide sequence ID" value="NZ_BMKW01000005.1"/>
</dbReference>
<organism evidence="2 3">
    <name type="scientific">Neoroseomonas lacus</name>
    <dbReference type="NCBI Taxonomy" id="287609"/>
    <lineage>
        <taxon>Bacteria</taxon>
        <taxon>Pseudomonadati</taxon>
        <taxon>Pseudomonadota</taxon>
        <taxon>Alphaproteobacteria</taxon>
        <taxon>Acetobacterales</taxon>
        <taxon>Acetobacteraceae</taxon>
        <taxon>Neoroseomonas</taxon>
    </lineage>
</organism>
<evidence type="ECO:0000313" key="3">
    <source>
        <dbReference type="Proteomes" id="UP000661507"/>
    </source>
</evidence>
<reference evidence="2" key="1">
    <citation type="journal article" date="2014" name="Int. J. Syst. Evol. Microbiol.">
        <title>Complete genome sequence of Corynebacterium casei LMG S-19264T (=DSM 44701T), isolated from a smear-ripened cheese.</title>
        <authorList>
            <consortium name="US DOE Joint Genome Institute (JGI-PGF)"/>
            <person name="Walter F."/>
            <person name="Albersmeier A."/>
            <person name="Kalinowski J."/>
            <person name="Ruckert C."/>
        </authorList>
    </citation>
    <scope>NUCLEOTIDE SEQUENCE</scope>
    <source>
        <strain evidence="2">CGMCC 1.3617</strain>
    </source>
</reference>